<evidence type="ECO:0000313" key="2">
    <source>
        <dbReference type="Proteomes" id="UP000008864"/>
    </source>
</evidence>
<dbReference type="Proteomes" id="UP000008864">
    <property type="component" value="Unassembled WGS sequence"/>
</dbReference>
<dbReference type="AlphaFoldDB" id="A0A080WLJ1"/>
<dbReference type="HOGENOM" id="CLU_123492_0_0_1"/>
<keyword evidence="2" id="KW-1185">Reference proteome</keyword>
<evidence type="ECO:0000313" key="1">
    <source>
        <dbReference type="EMBL" id="KFL62594.1"/>
    </source>
</evidence>
<organism evidence="1 2">
    <name type="scientific">Trichophyton rubrum (strain ATCC MYA-4607 / CBS 118892)</name>
    <name type="common">Athlete's foot fungus</name>
    <dbReference type="NCBI Taxonomy" id="559305"/>
    <lineage>
        <taxon>Eukaryota</taxon>
        <taxon>Fungi</taxon>
        <taxon>Dikarya</taxon>
        <taxon>Ascomycota</taxon>
        <taxon>Pezizomycotina</taxon>
        <taxon>Eurotiomycetes</taxon>
        <taxon>Eurotiomycetidae</taxon>
        <taxon>Onygenales</taxon>
        <taxon>Arthrodermataceae</taxon>
        <taxon>Trichophyton</taxon>
    </lineage>
</organism>
<proteinExistence type="predicted"/>
<dbReference type="EMBL" id="GG700656">
    <property type="protein sequence ID" value="KFL62594.1"/>
    <property type="molecule type" value="Genomic_DNA"/>
</dbReference>
<dbReference type="GeneID" id="71777690"/>
<reference evidence="2" key="1">
    <citation type="journal article" date="2012" name="MBio">
        <title>Comparative genome analysis of Trichophyton rubrum and related dermatophytes reveals candidate genes involved in infection.</title>
        <authorList>
            <person name="Martinez D.A."/>
            <person name="Oliver B.G."/>
            <person name="Graeser Y."/>
            <person name="Goldberg J.M."/>
            <person name="Li W."/>
            <person name="Martinez-Rossi N.M."/>
            <person name="Monod M."/>
            <person name="Shelest E."/>
            <person name="Barton R.C."/>
            <person name="Birch E."/>
            <person name="Brakhage A.A."/>
            <person name="Chen Z."/>
            <person name="Gurr S.J."/>
            <person name="Heiman D."/>
            <person name="Heitman J."/>
            <person name="Kosti I."/>
            <person name="Rossi A."/>
            <person name="Saif S."/>
            <person name="Samalova M."/>
            <person name="Saunders C.W."/>
            <person name="Shea T."/>
            <person name="Summerbell R.C."/>
            <person name="Xu J."/>
            <person name="Young S."/>
            <person name="Zeng Q."/>
            <person name="Birren B.W."/>
            <person name="Cuomo C.A."/>
            <person name="White T.C."/>
        </authorList>
    </citation>
    <scope>NUCLEOTIDE SEQUENCE [LARGE SCALE GENOMIC DNA]</scope>
    <source>
        <strain evidence="2">ATCC MYA-4607 / CBS 118892</strain>
    </source>
</reference>
<protein>
    <submittedName>
        <fullName evidence="1">Uncharacterized protein</fullName>
    </submittedName>
</protein>
<name>A0A080WLJ1_TRIRC</name>
<gene>
    <name evidence="1" type="ORF">TERG_12516</name>
</gene>
<sequence>MVYIVIDKTDNLRQSHASLAVLLRRGSHSIIHACVLAAIQRTHSLPLLLILNLLKMLLSLHLPTSLAMELVTEMLKRLLLVHSAAKFINILQLNIRLVLAVEHVRHRPRLKLVTLLVLPASILFTVPGRHAVKLTRGSVSFSLSSSNAFCFGFTTAFFSQEALAIAVQGVDRPAVLFTRSHKPALLEHG</sequence>
<accession>A0A080WLJ1</accession>
<dbReference type="RefSeq" id="XP_047607147.1">
    <property type="nucleotide sequence ID" value="XM_047751462.1"/>
</dbReference>
<dbReference type="InParanoid" id="A0A080WLJ1"/>
<dbReference type="VEuPathDB" id="FungiDB:TERG_12516"/>